<feature type="region of interest" description="Disordered" evidence="4">
    <location>
        <begin position="150"/>
        <end position="236"/>
    </location>
</feature>
<feature type="compositionally biased region" description="Low complexity" evidence="4">
    <location>
        <begin position="150"/>
        <end position="176"/>
    </location>
</feature>
<dbReference type="GO" id="GO:0008270">
    <property type="term" value="F:zinc ion binding"/>
    <property type="evidence" value="ECO:0007669"/>
    <property type="project" value="InterPro"/>
</dbReference>
<dbReference type="GO" id="GO:0006508">
    <property type="term" value="P:proteolysis"/>
    <property type="evidence" value="ECO:0007669"/>
    <property type="project" value="InterPro"/>
</dbReference>
<keyword evidence="7" id="KW-1185">Reference proteome</keyword>
<dbReference type="EMBL" id="UYRV01113961">
    <property type="protein sequence ID" value="VDN28593.1"/>
    <property type="molecule type" value="Genomic_DNA"/>
</dbReference>
<dbReference type="AlphaFoldDB" id="A0A3P7MX44"/>
<dbReference type="PANTHER" id="PTHR11705:SF54">
    <property type="entry name" value="SHKT DOMAIN-CONTAINING PROTEIN"/>
    <property type="match status" value="1"/>
</dbReference>
<dbReference type="PANTHER" id="PTHR11705">
    <property type="entry name" value="PROTEASE FAMILY M14 CARBOXYPEPTIDASE A,B"/>
    <property type="match status" value="1"/>
</dbReference>
<dbReference type="InterPro" id="IPR000834">
    <property type="entry name" value="Peptidase_M14"/>
</dbReference>
<dbReference type="GO" id="GO:0004181">
    <property type="term" value="F:metallocarboxypeptidase activity"/>
    <property type="evidence" value="ECO:0007669"/>
    <property type="project" value="InterPro"/>
</dbReference>
<sequence length="236" mass="25832">MLVLLGGIAVPLDKNKEQNKVKERQQVLYSKSMFFVRTEDVGRRAISALENVYGTKYRFGTGADILCEIPLFLRVSDPSSGGSDDWAKGKGGAKYVYLMELRPGEEVWDGFILDSRQLIPTGRETWAGIKVVIEAVLNLKRAKHASTIEASAHTAATTQTTTTSTLPPTTQASTTPRPRPISRTPPSPPRAPFTMPTIHSWITRHPPFVAPPTTPTTPPKGRNRTTVPLFAATKAP</sequence>
<dbReference type="PROSITE" id="PS52035">
    <property type="entry name" value="PEPTIDASE_M14"/>
    <property type="match status" value="1"/>
</dbReference>
<dbReference type="Proteomes" id="UP000271889">
    <property type="component" value="Unassembled WGS sequence"/>
</dbReference>
<evidence type="ECO:0000256" key="1">
    <source>
        <dbReference type="ARBA" id="ARBA00001947"/>
    </source>
</evidence>
<dbReference type="GO" id="GO:0005615">
    <property type="term" value="C:extracellular space"/>
    <property type="evidence" value="ECO:0007669"/>
    <property type="project" value="TreeGrafter"/>
</dbReference>
<evidence type="ECO:0000256" key="3">
    <source>
        <dbReference type="PROSITE-ProRule" id="PRU01379"/>
    </source>
</evidence>
<evidence type="ECO:0000256" key="4">
    <source>
        <dbReference type="SAM" id="MobiDB-lite"/>
    </source>
</evidence>
<protein>
    <recommendedName>
        <fullName evidence="5">Peptidase M14 domain-containing protein</fullName>
    </recommendedName>
</protein>
<comment type="cofactor">
    <cofactor evidence="1">
        <name>Zn(2+)</name>
        <dbReference type="ChEBI" id="CHEBI:29105"/>
    </cofactor>
</comment>
<feature type="active site" description="Proton donor/acceptor" evidence="3">
    <location>
        <position position="100"/>
    </location>
</feature>
<evidence type="ECO:0000256" key="2">
    <source>
        <dbReference type="ARBA" id="ARBA00005988"/>
    </source>
</evidence>
<name>A0A3P7MX44_CYLGO</name>
<reference evidence="6 7" key="1">
    <citation type="submission" date="2018-11" db="EMBL/GenBank/DDBJ databases">
        <authorList>
            <consortium name="Pathogen Informatics"/>
        </authorList>
    </citation>
    <scope>NUCLEOTIDE SEQUENCE [LARGE SCALE GENOMIC DNA]</scope>
</reference>
<feature type="domain" description="Peptidase M14" evidence="5">
    <location>
        <begin position="1"/>
        <end position="136"/>
    </location>
</feature>
<feature type="non-terminal residue" evidence="6">
    <location>
        <position position="236"/>
    </location>
</feature>
<evidence type="ECO:0000259" key="5">
    <source>
        <dbReference type="PROSITE" id="PS52035"/>
    </source>
</evidence>
<gene>
    <name evidence="6" type="ORF">CGOC_LOCUS11004</name>
</gene>
<proteinExistence type="inferred from homology"/>
<comment type="similarity">
    <text evidence="2 3">Belongs to the peptidase M14 family.</text>
</comment>
<dbReference type="Pfam" id="PF00246">
    <property type="entry name" value="Peptidase_M14"/>
    <property type="match status" value="1"/>
</dbReference>
<feature type="compositionally biased region" description="Pro residues" evidence="4">
    <location>
        <begin position="177"/>
        <end position="191"/>
    </location>
</feature>
<evidence type="ECO:0000313" key="6">
    <source>
        <dbReference type="EMBL" id="VDN28593.1"/>
    </source>
</evidence>
<dbReference type="Gene3D" id="3.40.630.10">
    <property type="entry name" value="Zn peptidases"/>
    <property type="match status" value="1"/>
</dbReference>
<dbReference type="SUPFAM" id="SSF53187">
    <property type="entry name" value="Zn-dependent exopeptidases"/>
    <property type="match status" value="1"/>
</dbReference>
<feature type="compositionally biased region" description="Pro residues" evidence="4">
    <location>
        <begin position="208"/>
        <end position="218"/>
    </location>
</feature>
<dbReference type="OrthoDB" id="3626597at2759"/>
<evidence type="ECO:0000313" key="7">
    <source>
        <dbReference type="Proteomes" id="UP000271889"/>
    </source>
</evidence>
<accession>A0A3P7MX44</accession>
<organism evidence="6 7">
    <name type="scientific">Cylicostephanus goldi</name>
    <name type="common">Nematode worm</name>
    <dbReference type="NCBI Taxonomy" id="71465"/>
    <lineage>
        <taxon>Eukaryota</taxon>
        <taxon>Metazoa</taxon>
        <taxon>Ecdysozoa</taxon>
        <taxon>Nematoda</taxon>
        <taxon>Chromadorea</taxon>
        <taxon>Rhabditida</taxon>
        <taxon>Rhabditina</taxon>
        <taxon>Rhabditomorpha</taxon>
        <taxon>Strongyloidea</taxon>
        <taxon>Strongylidae</taxon>
        <taxon>Cylicostephanus</taxon>
    </lineage>
</organism>